<dbReference type="HOGENOM" id="CLU_561241_0_0_10"/>
<keyword evidence="2" id="KW-1185">Reference proteome</keyword>
<dbReference type="AlphaFoldDB" id="A0A098C0Y3"/>
<dbReference type="OrthoDB" id="9769734at2"/>
<protein>
    <submittedName>
        <fullName evidence="1">Uncharacterized protein</fullName>
    </submittedName>
</protein>
<accession>A0A098C0Y3</accession>
<dbReference type="STRING" id="1562970.ING2E5B_1791"/>
<sequence>MTKKLITDIINKLFGDNRKRVVVVLNRDGFLNREDVIMALQYAQINFAKGSSLDLRILWETEWKSEQEKRCVFLMVDEFEILEDIRREVEFFSFHIRSMFRFYHWDTIKNESLATLEWLYNQPQLVPLDEIRTQNIVSEYGFTVNRVDEAMLGVKQKWNELLEKPNFDKPSEWMPDVSRLLLDAIEMERWHEMEDLIENTNNAFQEFLKKKYVNIVSSTCRKDAPRIVTHVLPFINKQGNEKSALIVIDGMNYWQSILLGNSLEEHFHVRLKYECIYSWLPSITELSRQAIFRASRPANWYIQNPQSEERLWREYWESKKLPKFQQFYQHSGSLDVENSIIKLAYVSTDLDEKMHASENFYYLYDNTKRWVDDKPFLENIKYLLDSDFKLYITTDHGNIETVPYRKLEGSDKLGANDISLRHITIPEEAEKTLFEAQYAEHFMQIDENSRTYFAIKNETFTNKNAGITHGGTHWLEVLIPFITATK</sequence>
<organism evidence="1 2">
    <name type="scientific">Fermentimonas caenicola</name>
    <dbReference type="NCBI Taxonomy" id="1562970"/>
    <lineage>
        <taxon>Bacteria</taxon>
        <taxon>Pseudomonadati</taxon>
        <taxon>Bacteroidota</taxon>
        <taxon>Bacteroidia</taxon>
        <taxon>Bacteroidales</taxon>
        <taxon>Dysgonomonadaceae</taxon>
        <taxon>Fermentimonas</taxon>
    </lineage>
</organism>
<evidence type="ECO:0000313" key="2">
    <source>
        <dbReference type="Proteomes" id="UP000032417"/>
    </source>
</evidence>
<evidence type="ECO:0000313" key="1">
    <source>
        <dbReference type="EMBL" id="CEA16535.1"/>
    </source>
</evidence>
<reference evidence="1 2" key="1">
    <citation type="submission" date="2014-08" db="EMBL/GenBank/DDBJ databases">
        <authorList>
            <person name="Wibberg D."/>
        </authorList>
    </citation>
    <scope>NUCLEOTIDE SEQUENCE [LARGE SCALE GENOMIC DNA]</scope>
    <source>
        <strain evidence="2">ING2-E5B</strain>
    </source>
</reference>
<dbReference type="KEGG" id="pbt:ING2E5B_1791"/>
<dbReference type="Proteomes" id="UP000032417">
    <property type="component" value="Chromosome 1"/>
</dbReference>
<proteinExistence type="predicted"/>
<name>A0A098C0Y3_9BACT</name>
<dbReference type="Pfam" id="PF08665">
    <property type="entry name" value="PglZ"/>
    <property type="match status" value="1"/>
</dbReference>
<gene>
    <name evidence="1" type="ORF">ING2E5B_1791</name>
</gene>
<dbReference type="EMBL" id="LN515532">
    <property type="protein sequence ID" value="CEA16535.1"/>
    <property type="molecule type" value="Genomic_DNA"/>
</dbReference>